<sequence length="215" mass="23818">MKKYFLLVIICIGSLHVSSQNFIHAAGLSVFIDHTSRSPNIASYGLTYSPRFNVMQNSKMSVSVGIPLTVGGSGGSGGKQPDGYWIDDQYYYNYDNGYEAPEVKARWMVDVPVIVSLNFGALSSLYNTRRIGFFLGGGFGYHLGPVNVDHRDLRGNHYIDSTYQNLAGPVGNLGIRIRTGPKYSTEGIEIKGSYMKSVTRKQPDVYGISIMYVFR</sequence>
<dbReference type="RefSeq" id="WP_211976504.1">
    <property type="nucleotide sequence ID" value="NZ_CBFHAM010000067.1"/>
</dbReference>
<gene>
    <name evidence="2" type="ORF">KE626_28690</name>
</gene>
<proteinExistence type="predicted"/>
<accession>A0ABS5J7Z5</accession>
<comment type="caution">
    <text evidence="2">The sequence shown here is derived from an EMBL/GenBank/DDBJ whole genome shotgun (WGS) entry which is preliminary data.</text>
</comment>
<dbReference type="Proteomes" id="UP000676386">
    <property type="component" value="Unassembled WGS sequence"/>
</dbReference>
<evidence type="ECO:0008006" key="4">
    <source>
        <dbReference type="Google" id="ProtNLM"/>
    </source>
</evidence>
<evidence type="ECO:0000313" key="2">
    <source>
        <dbReference type="EMBL" id="MBS0031342.1"/>
    </source>
</evidence>
<keyword evidence="1" id="KW-0732">Signal</keyword>
<dbReference type="EMBL" id="JAGTXB010000021">
    <property type="protein sequence ID" value="MBS0031342.1"/>
    <property type="molecule type" value="Genomic_DNA"/>
</dbReference>
<feature type="chain" id="PRO_5047487626" description="Outer membrane protein beta-barrel domain-containing protein" evidence="1">
    <location>
        <begin position="26"/>
        <end position="215"/>
    </location>
</feature>
<keyword evidence="3" id="KW-1185">Reference proteome</keyword>
<organism evidence="2 3">
    <name type="scientific">Chitinophaga hostae</name>
    <dbReference type="NCBI Taxonomy" id="2831022"/>
    <lineage>
        <taxon>Bacteria</taxon>
        <taxon>Pseudomonadati</taxon>
        <taxon>Bacteroidota</taxon>
        <taxon>Chitinophagia</taxon>
        <taxon>Chitinophagales</taxon>
        <taxon>Chitinophagaceae</taxon>
        <taxon>Chitinophaga</taxon>
    </lineage>
</organism>
<name>A0ABS5J7Z5_9BACT</name>
<protein>
    <recommendedName>
        <fullName evidence="4">Outer membrane protein beta-barrel domain-containing protein</fullName>
    </recommendedName>
</protein>
<evidence type="ECO:0000313" key="3">
    <source>
        <dbReference type="Proteomes" id="UP000676386"/>
    </source>
</evidence>
<feature type="signal peptide" evidence="1">
    <location>
        <begin position="1"/>
        <end position="25"/>
    </location>
</feature>
<evidence type="ECO:0000256" key="1">
    <source>
        <dbReference type="SAM" id="SignalP"/>
    </source>
</evidence>
<reference evidence="2 3" key="1">
    <citation type="submission" date="2021-04" db="EMBL/GenBank/DDBJ databases">
        <title>Chitinophaga sp. nov., isolated from the rhizosphere soil.</title>
        <authorList>
            <person name="He S."/>
        </authorList>
    </citation>
    <scope>NUCLEOTIDE SEQUENCE [LARGE SCALE GENOMIC DNA]</scope>
    <source>
        <strain evidence="2 3">2R12</strain>
    </source>
</reference>